<dbReference type="CDD" id="cd22307">
    <property type="entry name" value="Adgb_C_mid-like"/>
    <property type="match status" value="1"/>
</dbReference>
<comment type="caution">
    <text evidence="1">Lacks conserved residue(s) required for the propagation of feature annotation.</text>
</comment>
<dbReference type="InterPro" id="IPR038765">
    <property type="entry name" value="Papain-like_cys_pep_sf"/>
</dbReference>
<evidence type="ECO:0000259" key="4">
    <source>
        <dbReference type="PROSITE" id="PS52042"/>
    </source>
</evidence>
<feature type="compositionally biased region" description="Basic residues" evidence="2">
    <location>
        <begin position="480"/>
        <end position="490"/>
    </location>
</feature>
<evidence type="ECO:0008006" key="7">
    <source>
        <dbReference type="Google" id="ProtNLM"/>
    </source>
</evidence>
<feature type="region of interest" description="Disordered" evidence="2">
    <location>
        <begin position="458"/>
        <end position="492"/>
    </location>
</feature>
<feature type="domain" description="Calpain catalytic" evidence="3">
    <location>
        <begin position="176"/>
        <end position="318"/>
    </location>
</feature>
<reference evidence="5 6" key="1">
    <citation type="submission" date="2024-05" db="EMBL/GenBank/DDBJ databases">
        <title>Genetic variation in Jamaican populations of the coffee berry borer (Hypothenemus hampei).</title>
        <authorList>
            <person name="Errbii M."/>
            <person name="Myrie A."/>
        </authorList>
    </citation>
    <scope>NUCLEOTIDE SEQUENCE [LARGE SCALE GENOMIC DNA]</scope>
    <source>
        <strain evidence="5">JA-Hopewell-2020-01-JO</strain>
        <tissue evidence="5">Whole body</tissue>
    </source>
</reference>
<dbReference type="PROSITE" id="PS50096">
    <property type="entry name" value="IQ"/>
    <property type="match status" value="1"/>
</dbReference>
<dbReference type="Proteomes" id="UP001566132">
    <property type="component" value="Unassembled WGS sequence"/>
</dbReference>
<dbReference type="InterPro" id="IPR057249">
    <property type="entry name" value="Globin_CP_ADGB"/>
</dbReference>
<dbReference type="InterPro" id="IPR054093">
    <property type="entry name" value="Androglobin_II"/>
</dbReference>
<evidence type="ECO:0000259" key="3">
    <source>
        <dbReference type="PROSITE" id="PS50203"/>
    </source>
</evidence>
<dbReference type="PANTHER" id="PTHR46298">
    <property type="entry name" value="ANDROGLOBIN"/>
    <property type="match status" value="1"/>
</dbReference>
<dbReference type="EMBL" id="JBDJPC010000004">
    <property type="protein sequence ID" value="KAL1505284.1"/>
    <property type="molecule type" value="Genomic_DNA"/>
</dbReference>
<dbReference type="InterPro" id="IPR001300">
    <property type="entry name" value="Peptidase_C2_calpain_cat"/>
</dbReference>
<evidence type="ECO:0000313" key="5">
    <source>
        <dbReference type="EMBL" id="KAL1505284.1"/>
    </source>
</evidence>
<feature type="compositionally biased region" description="Basic residues" evidence="2">
    <location>
        <begin position="1507"/>
        <end position="1522"/>
    </location>
</feature>
<feature type="region of interest" description="Disordered" evidence="2">
    <location>
        <begin position="1500"/>
        <end position="1522"/>
    </location>
</feature>
<evidence type="ECO:0000256" key="1">
    <source>
        <dbReference type="PROSITE-ProRule" id="PRU00239"/>
    </source>
</evidence>
<feature type="region of interest" description="Disordered" evidence="2">
    <location>
        <begin position="324"/>
        <end position="360"/>
    </location>
</feature>
<accession>A0ABD1EW94</accession>
<dbReference type="InterPro" id="IPR053033">
    <property type="entry name" value="Androglobin-like"/>
</dbReference>
<dbReference type="SUPFAM" id="SSF54001">
    <property type="entry name" value="Cysteine proteinases"/>
    <property type="match status" value="1"/>
</dbReference>
<dbReference type="InterPro" id="IPR054094">
    <property type="entry name" value="Androglobin_IV"/>
</dbReference>
<sequence>MSKSRSQKQKPDVNLVNEEPILVTPIPEGTVPETLPFFEFIDQDINSEKWDQSNTPNKEKISLLQEPLPITWFEDPQKVTLPPEIHAYQWKRCRDIFENVHFVVFAPQLTEYPDLISPNGHLLKVSFYRDFIATVENLLYIGSNAPFATEGSGTTGFHASGERAWRPWHHIYSCGKITKGEHTPTYNSSGKYIVRLYSMGCWRKIYVDDLLPLDDSEKILLPSLKLFSKTGALDIPHGKSTPSKKQNSSAKNDTFQLWPLLLCKALLKLASLHLCEGKYRDFDVLHCLTGWVPQQIPMKDVACDDLWDILLALASRFEWKTVKDGSTKKSGSSKTEKKSKNSTGNDKKGRKGAKTAIPSGIENLPSGNRYLMLTCENSQKNFIDDDKTTKNFTTLKYLSQVRDIPLNPVTSRPELELWKTFRYEEWAVERGLIPPDIKKLNIRSLKIVNPFANIQDRNSESEEQKFGMDESDQKSEKSSKFSKKSAKGKNGRLEPDPSMWIDFMEIRTEIVRVTVYFQSKCFKSKTNVSDLNFINKSGDFDYVCAPFEFKESKNESIYMFMDSIDYKFVLINLAQLGNAAMLDIECETVEEEIVDEMAENKDLDICDEIVLWKTRKMKEKSSDSFLSKSIERSSILMENAHFHTITFVMEEYSWESNSIGNSKVVLRSWGTKSMLIDLPPGRASFRLWISSSCPYLLQIFSDTKTTIGCLEKYLTNSGQESEMLTNLSHEIASCFGKLVQSFGAATYPLTKRNFYHTYKPFQNLDKQQLVLVHTIFYNEMQKMIAENSSIAAVAHVNLLFLQLRTFDYMNPYVEESHLLPDKFPYKEQIDYAKKMQRAAVKIQAFFKGLYIRKLMKKTRETHKEYYAIFDNLKKIYYNIFSVEHRLVFCPMLIRRFFERDEIIEKVAHKFEIFNDIKSVLNLTIFTGTHVVQENNAWVPICRYEFFVKSANPLKIKINLFCNLKHYYVRVFDNESQQEVGRIVNDVIVEKYASNTTGYTILAYGWSAKHIQKVNWKLILANQKTSKNYLTVLPNVNGLPSVMTLKGHYIPNHSNVICRYIMKVLSNDILTVNLTTSFDSAKISLKLMKNGKKICEIVGEKSVILAIVKLKTERNEPDELIKTNDKLSAVIRKRLSDPSDSSQLRFNKLSNKYLLSSDMLSNSRKKESNSSFGIDTDFKKRKRKNVDQSHFDLKSFDSISYISRRSDGGCLCHQSLHKLVRNFLGSLSKLNIKKKYSLQASHQESIRFKNKKSNQKLVPTQAYTEYILEATVVNNSWPLTAEEWAYVQKQKEKNYLNLLDESNFTRHLSKERKSITSVLREEPFWTLDLIYNSSKSMDLVADESESEKRKGLKSQWFNDIERYKRAMGLRQSFLEEHLISKSNYTIESDKRSNDPKDFSTKILQEAPLDQYIITPLENVDEDFCKIKSEDDYVTDEVNLERIMQEYKEEECVIYEEIKARLKEQEDNADLTFHWFKEIKQESVEMINDVLNLKKKYVEKLMSGQPSKKNTKGKTKKMNKKKKK</sequence>
<keyword evidence="6" id="KW-1185">Reference proteome</keyword>
<evidence type="ECO:0000313" key="6">
    <source>
        <dbReference type="Proteomes" id="UP001566132"/>
    </source>
</evidence>
<evidence type="ECO:0000256" key="2">
    <source>
        <dbReference type="SAM" id="MobiDB-lite"/>
    </source>
</evidence>
<comment type="caution">
    <text evidence="5">The sequence shown here is derived from an EMBL/GenBank/DDBJ whole genome shotgun (WGS) entry which is preliminary data.</text>
</comment>
<organism evidence="5 6">
    <name type="scientific">Hypothenemus hampei</name>
    <name type="common">Coffee berry borer</name>
    <dbReference type="NCBI Taxonomy" id="57062"/>
    <lineage>
        <taxon>Eukaryota</taxon>
        <taxon>Metazoa</taxon>
        <taxon>Ecdysozoa</taxon>
        <taxon>Arthropoda</taxon>
        <taxon>Hexapoda</taxon>
        <taxon>Insecta</taxon>
        <taxon>Pterygota</taxon>
        <taxon>Neoptera</taxon>
        <taxon>Endopterygota</taxon>
        <taxon>Coleoptera</taxon>
        <taxon>Polyphaga</taxon>
        <taxon>Cucujiformia</taxon>
        <taxon>Curculionidae</taxon>
        <taxon>Scolytinae</taxon>
        <taxon>Hypothenemus</taxon>
    </lineage>
</organism>
<dbReference type="Pfam" id="PF22069">
    <property type="entry name" value="Androglobin_IV"/>
    <property type="match status" value="1"/>
</dbReference>
<dbReference type="PROSITE" id="PS50203">
    <property type="entry name" value="CALPAIN_CAT"/>
    <property type="match status" value="1"/>
</dbReference>
<protein>
    <recommendedName>
        <fullName evidence="7">Androglobin</fullName>
    </recommendedName>
</protein>
<dbReference type="PROSITE" id="PS52042">
    <property type="entry name" value="GLOBIN_CP_ADGB"/>
    <property type="match status" value="1"/>
</dbReference>
<gene>
    <name evidence="5" type="ORF">ABEB36_004881</name>
</gene>
<proteinExistence type="predicted"/>
<dbReference type="Pfam" id="PF22068">
    <property type="entry name" value="Androglobin_II"/>
    <property type="match status" value="1"/>
</dbReference>
<dbReference type="PANTHER" id="PTHR46298:SF1">
    <property type="entry name" value="ANDROGLOBIN"/>
    <property type="match status" value="1"/>
</dbReference>
<feature type="compositionally biased region" description="Basic and acidic residues" evidence="2">
    <location>
        <begin position="458"/>
        <end position="479"/>
    </location>
</feature>
<name>A0ABD1EW94_HYPHA</name>
<feature type="domain" description="Globin" evidence="4">
    <location>
        <begin position="698"/>
        <end position="899"/>
    </location>
</feature>